<dbReference type="EMBL" id="LKAJ01000002">
    <property type="protein sequence ID" value="KRG22316.1"/>
    <property type="molecule type" value="Genomic_DNA"/>
</dbReference>
<keyword evidence="2 6" id="KW-0227">DNA damage</keyword>
<dbReference type="Gene3D" id="1.10.150.20">
    <property type="entry name" value="5' to 3' exonuclease, C-terminal subdomain"/>
    <property type="match status" value="1"/>
</dbReference>
<dbReference type="InterPro" id="IPR036267">
    <property type="entry name" value="RuvA_C_sf"/>
</dbReference>
<keyword evidence="5 6" id="KW-0234">DNA repair</keyword>
<dbReference type="GO" id="GO:0005737">
    <property type="term" value="C:cytoplasm"/>
    <property type="evidence" value="ECO:0007669"/>
    <property type="project" value="UniProtKB-SubCell"/>
</dbReference>
<dbReference type="GO" id="GO:0048476">
    <property type="term" value="C:Holliday junction resolvase complex"/>
    <property type="evidence" value="ECO:0007669"/>
    <property type="project" value="UniProtKB-UniRule"/>
</dbReference>
<dbReference type="NCBIfam" id="TIGR00084">
    <property type="entry name" value="ruvA"/>
    <property type="match status" value="1"/>
</dbReference>
<dbReference type="AlphaFoldDB" id="A0A0Q9YNG0"/>
<dbReference type="InterPro" id="IPR011114">
    <property type="entry name" value="RuvA_C"/>
</dbReference>
<dbReference type="PATRIC" id="fig|1590043.3.peg.736"/>
<keyword evidence="1 6" id="KW-0963">Cytoplasm</keyword>
<evidence type="ECO:0000313" key="8">
    <source>
        <dbReference type="EMBL" id="KRG22316.1"/>
    </source>
</evidence>
<proteinExistence type="inferred from homology"/>
<dbReference type="STRING" id="295108.HT99x_00736"/>
<dbReference type="RefSeq" id="WP_075065371.1">
    <property type="nucleotide sequence ID" value="NZ_LKAJ02000001.1"/>
</dbReference>
<dbReference type="InterPro" id="IPR010994">
    <property type="entry name" value="RuvA_2-like"/>
</dbReference>
<feature type="region of interest" description="Domain III" evidence="6">
    <location>
        <begin position="153"/>
        <end position="201"/>
    </location>
</feature>
<dbReference type="InterPro" id="IPR012340">
    <property type="entry name" value="NA-bd_OB-fold"/>
</dbReference>
<keyword evidence="8" id="KW-0378">Hydrolase</keyword>
<accession>A0A0Q9YNG0</accession>
<evidence type="ECO:0000256" key="5">
    <source>
        <dbReference type="ARBA" id="ARBA00023204"/>
    </source>
</evidence>
<dbReference type="Gene3D" id="1.10.8.10">
    <property type="entry name" value="DNA helicase RuvA subunit, C-terminal domain"/>
    <property type="match status" value="1"/>
</dbReference>
<evidence type="ECO:0000313" key="10">
    <source>
        <dbReference type="Proteomes" id="UP000051497"/>
    </source>
</evidence>
<dbReference type="SUPFAM" id="SSF46929">
    <property type="entry name" value="DNA helicase RuvA subunit, C-terminal domain"/>
    <property type="match status" value="1"/>
</dbReference>
<dbReference type="EMBL" id="LKAJ02000001">
    <property type="protein sequence ID" value="MCS5712483.1"/>
    <property type="molecule type" value="Genomic_DNA"/>
</dbReference>
<dbReference type="Pfam" id="PF01330">
    <property type="entry name" value="RuvA_N"/>
    <property type="match status" value="1"/>
</dbReference>
<name>A0A0Q9YNG0_9GAMM</name>
<sequence>MIGQLRGKIIEKNPPFLLIDVNGVGYIVQTPLSTFFVLPEIGQETVLRTHMVVREDAQLLYGFATHDECYLFQELIKTNGVGPKIALAILSGLSPSELIEILACEEVGRLQRLPGIGAKTAQRIIVEMKDRLGKMVLSTPPKNLSPALLSKAQDPEQEAIAALIALGYKPQEANKAVARVEDKSLNCESILREALQGLAKV</sequence>
<dbReference type="Proteomes" id="UP000051497">
    <property type="component" value="Unassembled WGS sequence"/>
</dbReference>
<comment type="function">
    <text evidence="6">The RuvA-RuvB-RuvC complex processes Holliday junction (HJ) DNA during genetic recombination and DNA repair, while the RuvA-RuvB complex plays an important role in the rescue of blocked DNA replication forks via replication fork reversal (RFR). RuvA specifically binds to HJ cruciform DNA, conferring on it an open structure. The RuvB hexamer acts as an ATP-dependent pump, pulling dsDNA into and through the RuvAB complex. HJ branch migration allows RuvC to scan DNA until it finds its consensus sequence, where it cleaves and resolves the cruciform DNA.</text>
</comment>
<evidence type="ECO:0000313" key="9">
    <source>
        <dbReference type="EMBL" id="MCS5712483.1"/>
    </source>
</evidence>
<dbReference type="SUPFAM" id="SSF47781">
    <property type="entry name" value="RuvA domain 2-like"/>
    <property type="match status" value="1"/>
</dbReference>
<comment type="subunit">
    <text evidence="6">Homotetramer. Forms an RuvA(8)-RuvB(12)-Holliday junction (HJ) complex. HJ DNA is sandwiched between 2 RuvA tetramers; dsDNA enters through RuvA and exits via RuvB. An RuvB hexamer assembles on each DNA strand where it exits the tetramer. Each RuvB hexamer is contacted by two RuvA subunits (via domain III) on 2 adjacent RuvB subunits; this complex drives branch migration. In the full resolvosome a probable DNA-RuvA(4)-RuvB(12)-RuvC(2) complex forms which resolves the HJ.</text>
</comment>
<comment type="similarity">
    <text evidence="6">Belongs to the RuvA family.</text>
</comment>
<dbReference type="InterPro" id="IPR013849">
    <property type="entry name" value="DNA_helicase_Holl-junc_RuvA_I"/>
</dbReference>
<reference evidence="9" key="3">
    <citation type="submission" date="2021-06" db="EMBL/GenBank/DDBJ databases">
        <title>Genomic Description and Analysis of Intracellular Bacteria, Candidatus Berkiella cookevillensis and Candidatus Berkiella aquae.</title>
        <authorList>
            <person name="Kidane D.T."/>
            <person name="Mehari Y.T."/>
            <person name="Rice F.C."/>
            <person name="Arivett B.A."/>
            <person name="Farone A.L."/>
            <person name="Berk S.G."/>
            <person name="Farone M.B."/>
        </authorList>
    </citation>
    <scope>NUCLEOTIDE SEQUENCE</scope>
    <source>
        <strain evidence="9">HT99</strain>
    </source>
</reference>
<feature type="domain" description="Helix-hairpin-helix DNA-binding motif class 1" evidence="7">
    <location>
        <begin position="73"/>
        <end position="92"/>
    </location>
</feature>
<dbReference type="GO" id="GO:0000400">
    <property type="term" value="F:four-way junction DNA binding"/>
    <property type="evidence" value="ECO:0007669"/>
    <property type="project" value="UniProtKB-UniRule"/>
</dbReference>
<evidence type="ECO:0000259" key="7">
    <source>
        <dbReference type="SMART" id="SM00278"/>
    </source>
</evidence>
<dbReference type="CDD" id="cd14332">
    <property type="entry name" value="UBA_RuvA_C"/>
    <property type="match status" value="1"/>
</dbReference>
<dbReference type="GO" id="GO:0006310">
    <property type="term" value="P:DNA recombination"/>
    <property type="evidence" value="ECO:0007669"/>
    <property type="project" value="UniProtKB-UniRule"/>
</dbReference>
<protein>
    <recommendedName>
        <fullName evidence="6">Holliday junction branch migration complex subunit RuvA</fullName>
    </recommendedName>
</protein>
<comment type="caution">
    <text evidence="6">Lacks conserved residue(s) required for the propagation of feature annotation.</text>
</comment>
<evidence type="ECO:0000256" key="2">
    <source>
        <dbReference type="ARBA" id="ARBA00022763"/>
    </source>
</evidence>
<comment type="subcellular location">
    <subcellularLocation>
        <location evidence="6">Cytoplasm</location>
    </subcellularLocation>
</comment>
<evidence type="ECO:0000256" key="4">
    <source>
        <dbReference type="ARBA" id="ARBA00023172"/>
    </source>
</evidence>
<dbReference type="Pfam" id="PF14520">
    <property type="entry name" value="HHH_5"/>
    <property type="match status" value="1"/>
</dbReference>
<gene>
    <name evidence="6 8" type="primary">ruvA</name>
    <name evidence="8" type="ORF">HT99x_00736</name>
    <name evidence="9" type="ORF">HT99x_013665</name>
</gene>
<keyword evidence="8" id="KW-0067">ATP-binding</keyword>
<keyword evidence="8" id="KW-0547">Nucleotide-binding</keyword>
<keyword evidence="4 6" id="KW-0233">DNA recombination</keyword>
<dbReference type="HAMAP" id="MF_00031">
    <property type="entry name" value="DNA_HJ_migration_RuvA"/>
    <property type="match status" value="1"/>
</dbReference>
<dbReference type="InterPro" id="IPR003583">
    <property type="entry name" value="Hlx-hairpin-Hlx_DNA-bd_motif"/>
</dbReference>
<evidence type="ECO:0000256" key="3">
    <source>
        <dbReference type="ARBA" id="ARBA00023125"/>
    </source>
</evidence>
<dbReference type="OrthoDB" id="5293449at2"/>
<dbReference type="Gene3D" id="2.40.50.140">
    <property type="entry name" value="Nucleic acid-binding proteins"/>
    <property type="match status" value="1"/>
</dbReference>
<dbReference type="GO" id="GO:0006281">
    <property type="term" value="P:DNA repair"/>
    <property type="evidence" value="ECO:0007669"/>
    <property type="project" value="UniProtKB-UniRule"/>
</dbReference>
<evidence type="ECO:0000256" key="1">
    <source>
        <dbReference type="ARBA" id="ARBA00022490"/>
    </source>
</evidence>
<dbReference type="InterPro" id="IPR000085">
    <property type="entry name" value="RuvA"/>
</dbReference>
<keyword evidence="10" id="KW-1185">Reference proteome</keyword>
<dbReference type="Pfam" id="PF07499">
    <property type="entry name" value="RuvA_C"/>
    <property type="match status" value="1"/>
</dbReference>
<reference evidence="9" key="2">
    <citation type="journal article" date="2016" name="Genome Announc.">
        <title>Draft Genome Sequences of Two Novel Amoeba-Resistant Intranuclear Bacteria, 'Candidatus Berkiella cookevillensis' and 'Candidatus Berkiella aquae'.</title>
        <authorList>
            <person name="Mehari Y.T."/>
            <person name="Arivett B.A."/>
            <person name="Farone A.L."/>
            <person name="Gunderson J.H."/>
            <person name="Farone M.B."/>
        </authorList>
    </citation>
    <scope>NUCLEOTIDE SEQUENCE</scope>
    <source>
        <strain evidence="9">HT99</strain>
    </source>
</reference>
<dbReference type="GO" id="GO:0009379">
    <property type="term" value="C:Holliday junction helicase complex"/>
    <property type="evidence" value="ECO:0007669"/>
    <property type="project" value="InterPro"/>
</dbReference>
<dbReference type="GO" id="GO:0016787">
    <property type="term" value="F:hydrolase activity"/>
    <property type="evidence" value="ECO:0007669"/>
    <property type="project" value="UniProtKB-KW"/>
</dbReference>
<keyword evidence="3 6" id="KW-0238">DNA-binding</keyword>
<dbReference type="SUPFAM" id="SSF50249">
    <property type="entry name" value="Nucleic acid-binding proteins"/>
    <property type="match status" value="1"/>
</dbReference>
<evidence type="ECO:0000256" key="6">
    <source>
        <dbReference type="HAMAP-Rule" id="MF_00031"/>
    </source>
</evidence>
<comment type="domain">
    <text evidence="6">Has three domains with a flexible linker between the domains II and III and assumes an 'L' shape. Domain III is highly mobile and contacts RuvB.</text>
</comment>
<comment type="caution">
    <text evidence="8">The sequence shown here is derived from an EMBL/GenBank/DDBJ whole genome shotgun (WGS) entry which is preliminary data.</text>
</comment>
<dbReference type="GO" id="GO:0005524">
    <property type="term" value="F:ATP binding"/>
    <property type="evidence" value="ECO:0007669"/>
    <property type="project" value="InterPro"/>
</dbReference>
<dbReference type="SMART" id="SM00278">
    <property type="entry name" value="HhH1"/>
    <property type="match status" value="2"/>
</dbReference>
<reference evidence="8" key="1">
    <citation type="submission" date="2015-09" db="EMBL/GenBank/DDBJ databases">
        <title>Draft Genome Sequences of Two Novel Amoeba-resistant Intranuclear Bacteria, Candidatus Berkiella cookevillensis and Candidatus Berkiella aquae.</title>
        <authorList>
            <person name="Mehari Y.T."/>
            <person name="Arivett B.A."/>
            <person name="Farone A.L."/>
            <person name="Gunderson J.H."/>
            <person name="Farone M.B."/>
        </authorList>
    </citation>
    <scope>NUCLEOTIDE SEQUENCE [LARGE SCALE GENOMIC DNA]</scope>
    <source>
        <strain evidence="8">HT99</strain>
    </source>
</reference>
<feature type="domain" description="Helix-hairpin-helix DNA-binding motif class 1" evidence="7">
    <location>
        <begin position="108"/>
        <end position="127"/>
    </location>
</feature>
<feature type="region of interest" description="Domain I" evidence="6">
    <location>
        <begin position="1"/>
        <end position="64"/>
    </location>
</feature>
<dbReference type="GO" id="GO:0009378">
    <property type="term" value="F:four-way junction helicase activity"/>
    <property type="evidence" value="ECO:0007669"/>
    <property type="project" value="InterPro"/>
</dbReference>
<keyword evidence="8" id="KW-0347">Helicase</keyword>
<organism evidence="8">
    <name type="scientific">Candidatus Berkiella aquae</name>
    <dbReference type="NCBI Taxonomy" id="295108"/>
    <lineage>
        <taxon>Bacteria</taxon>
        <taxon>Pseudomonadati</taxon>
        <taxon>Pseudomonadota</taxon>
        <taxon>Gammaproteobacteria</taxon>
        <taxon>Candidatus Berkiellales</taxon>
        <taxon>Candidatus Berkiellaceae</taxon>
        <taxon>Candidatus Berkiella</taxon>
    </lineage>
</organism>